<evidence type="ECO:0000313" key="1">
    <source>
        <dbReference type="EMBL" id="ANH82773.1"/>
    </source>
</evidence>
<dbReference type="KEGG" id="nia:A8C56_18905"/>
<evidence type="ECO:0000313" key="2">
    <source>
        <dbReference type="Proteomes" id="UP000077667"/>
    </source>
</evidence>
<sequence length="204" mass="22795">MLSYTPELKNSYRHLFNICTIKNEKVAVVNRIVQKIFNNKVRYTNVAHVLSMPWYVIAVIHSMEADLNFNCHLHNGDPLTARTVHAPAGRPLTGTPPFPWEFSAVDALKFDGFDQWADWSLAGICYKLEKYNGTGYRAFLINSPYLWSGSNLYACGKYIADGTFSRTAVSGQIGAMVLLKDMSTKGLITFQNAIITAPEVPHSS</sequence>
<accession>A0A1A9I5D5</accession>
<proteinExistence type="predicted"/>
<dbReference type="EMBL" id="CP015772">
    <property type="protein sequence ID" value="ANH82773.1"/>
    <property type="molecule type" value="Genomic_DNA"/>
</dbReference>
<reference evidence="1 2" key="1">
    <citation type="submission" date="2016-05" db="EMBL/GenBank/DDBJ databases">
        <title>Niabella ginsenosidivorans BS26 whole genome sequencing.</title>
        <authorList>
            <person name="Im W.T."/>
            <person name="Siddiqi M.Z."/>
        </authorList>
    </citation>
    <scope>NUCLEOTIDE SEQUENCE [LARGE SCALE GENOMIC DNA]</scope>
    <source>
        <strain evidence="1 2">BS26</strain>
    </source>
</reference>
<dbReference type="OrthoDB" id="482757at2"/>
<gene>
    <name evidence="1" type="ORF">A8C56_18905</name>
</gene>
<dbReference type="AlphaFoldDB" id="A0A1A9I5D5"/>
<dbReference type="RefSeq" id="WP_067759538.1">
    <property type="nucleotide sequence ID" value="NZ_CP015772.1"/>
</dbReference>
<keyword evidence="2" id="KW-1185">Reference proteome</keyword>
<name>A0A1A9I5D5_9BACT</name>
<protein>
    <submittedName>
        <fullName evidence="1">Uncharacterized protein</fullName>
    </submittedName>
</protein>
<organism evidence="1 2">
    <name type="scientific">Niabella ginsenosidivorans</name>
    <dbReference type="NCBI Taxonomy" id="1176587"/>
    <lineage>
        <taxon>Bacteria</taxon>
        <taxon>Pseudomonadati</taxon>
        <taxon>Bacteroidota</taxon>
        <taxon>Chitinophagia</taxon>
        <taxon>Chitinophagales</taxon>
        <taxon>Chitinophagaceae</taxon>
        <taxon>Niabella</taxon>
    </lineage>
</organism>
<dbReference type="Proteomes" id="UP000077667">
    <property type="component" value="Chromosome"/>
</dbReference>